<sequence length="288" mass="33946">MSFIVDKNNYKLIELAAEILVYFEKHKLIEISKRILVECALERPPNVQMWIAKNIKRIASEIYEDCLNHGKCGYIANLHLTSRFLYRVVIFGRPGSGCKTQAQYLVKRFNLVLLDGENLIYQHLRGDDKEPNDPLARELQRAFYYDNCEAKSKALASIIARRLLEYDCLSRGWVLINFPNGLTDFKEIMEHFKIPPNKLVYLKCPEKVCMLRLINMPNLGQPQMNCNYYEEEMRYFNRHCSEIEEYLLRRHETIFVDASRPSSVVRNEMLSLLEQSPYLMGFKQDLRE</sequence>
<keyword evidence="2" id="KW-0808">Transferase</keyword>
<dbReference type="GO" id="GO:0016301">
    <property type="term" value="F:kinase activity"/>
    <property type="evidence" value="ECO:0007669"/>
    <property type="project" value="UniProtKB-KW"/>
</dbReference>
<dbReference type="Proteomes" id="UP001652621">
    <property type="component" value="Unplaced"/>
</dbReference>
<dbReference type="RefSeq" id="XP_005187991.3">
    <property type="nucleotide sequence ID" value="XM_005187934.3"/>
</dbReference>
<dbReference type="SUPFAM" id="SSF52540">
    <property type="entry name" value="P-loop containing nucleoside triphosphate hydrolases"/>
    <property type="match status" value="1"/>
</dbReference>
<evidence type="ECO:0000313" key="2">
    <source>
        <dbReference type="RefSeq" id="XP_005187991.3"/>
    </source>
</evidence>
<keyword evidence="2" id="KW-0418">Kinase</keyword>
<reference evidence="2" key="1">
    <citation type="submission" date="2025-08" db="UniProtKB">
        <authorList>
            <consortium name="RefSeq"/>
        </authorList>
    </citation>
    <scope>IDENTIFICATION</scope>
    <source>
        <strain evidence="2">Aabys</strain>
        <tissue evidence="2">Whole body</tissue>
    </source>
</reference>
<proteinExistence type="predicted"/>
<dbReference type="AlphaFoldDB" id="A0A9J7I538"/>
<protein>
    <submittedName>
        <fullName evidence="2">Adenylate kinase 8</fullName>
    </submittedName>
</protein>
<accession>A0A9J7I538</accession>
<evidence type="ECO:0000313" key="1">
    <source>
        <dbReference type="Proteomes" id="UP001652621"/>
    </source>
</evidence>
<keyword evidence="1" id="KW-1185">Reference proteome</keyword>
<dbReference type="Gene3D" id="3.40.50.300">
    <property type="entry name" value="P-loop containing nucleotide triphosphate hydrolases"/>
    <property type="match status" value="1"/>
</dbReference>
<dbReference type="InterPro" id="IPR027417">
    <property type="entry name" value="P-loop_NTPase"/>
</dbReference>
<dbReference type="GeneID" id="101894175"/>
<organism evidence="1 2">
    <name type="scientific">Musca domestica</name>
    <name type="common">House fly</name>
    <dbReference type="NCBI Taxonomy" id="7370"/>
    <lineage>
        <taxon>Eukaryota</taxon>
        <taxon>Metazoa</taxon>
        <taxon>Ecdysozoa</taxon>
        <taxon>Arthropoda</taxon>
        <taxon>Hexapoda</taxon>
        <taxon>Insecta</taxon>
        <taxon>Pterygota</taxon>
        <taxon>Neoptera</taxon>
        <taxon>Endopterygota</taxon>
        <taxon>Diptera</taxon>
        <taxon>Brachycera</taxon>
        <taxon>Muscomorpha</taxon>
        <taxon>Muscoidea</taxon>
        <taxon>Muscidae</taxon>
        <taxon>Musca</taxon>
    </lineage>
</organism>
<name>A0A9J7I538_MUSDO</name>
<dbReference type="OrthoDB" id="522106at2759"/>
<dbReference type="KEGG" id="mde:101894175"/>
<gene>
    <name evidence="2" type="primary">LOC101894175</name>
</gene>
<dbReference type="VEuPathDB" id="VectorBase:MDOMA2_015338"/>